<protein>
    <submittedName>
        <fullName evidence="5">Ankyrin repeat-containing protein</fullName>
    </submittedName>
</protein>
<evidence type="ECO:0000256" key="2">
    <source>
        <dbReference type="ARBA" id="ARBA00023043"/>
    </source>
</evidence>
<feature type="repeat" description="ANK" evidence="3">
    <location>
        <begin position="695"/>
        <end position="724"/>
    </location>
</feature>
<dbReference type="InterPro" id="IPR002110">
    <property type="entry name" value="Ankyrin_rpt"/>
</dbReference>
<dbReference type="EMBL" id="MU866016">
    <property type="protein sequence ID" value="KAK4442457.1"/>
    <property type="molecule type" value="Genomic_DNA"/>
</dbReference>
<feature type="non-terminal residue" evidence="5">
    <location>
        <position position="1"/>
    </location>
</feature>
<dbReference type="SUPFAM" id="SSF48403">
    <property type="entry name" value="Ankyrin repeat"/>
    <property type="match status" value="3"/>
</dbReference>
<dbReference type="PANTHER" id="PTHR24123">
    <property type="entry name" value="ANKYRIN REPEAT-CONTAINING"/>
    <property type="match status" value="1"/>
</dbReference>
<reference evidence="5" key="1">
    <citation type="journal article" date="2023" name="Mol. Phylogenet. Evol.">
        <title>Genome-scale phylogeny and comparative genomics of the fungal order Sordariales.</title>
        <authorList>
            <person name="Hensen N."/>
            <person name="Bonometti L."/>
            <person name="Westerberg I."/>
            <person name="Brannstrom I.O."/>
            <person name="Guillou S."/>
            <person name="Cros-Aarteil S."/>
            <person name="Calhoun S."/>
            <person name="Haridas S."/>
            <person name="Kuo A."/>
            <person name="Mondo S."/>
            <person name="Pangilinan J."/>
            <person name="Riley R."/>
            <person name="LaButti K."/>
            <person name="Andreopoulos B."/>
            <person name="Lipzen A."/>
            <person name="Chen C."/>
            <person name="Yan M."/>
            <person name="Daum C."/>
            <person name="Ng V."/>
            <person name="Clum A."/>
            <person name="Steindorff A."/>
            <person name="Ohm R.A."/>
            <person name="Martin F."/>
            <person name="Silar P."/>
            <person name="Natvig D.O."/>
            <person name="Lalanne C."/>
            <person name="Gautier V."/>
            <person name="Ament-Velasquez S.L."/>
            <person name="Kruys A."/>
            <person name="Hutchinson M.I."/>
            <person name="Powell A.J."/>
            <person name="Barry K."/>
            <person name="Miller A.N."/>
            <person name="Grigoriev I.V."/>
            <person name="Debuchy R."/>
            <person name="Gladieux P."/>
            <person name="Hiltunen Thoren M."/>
            <person name="Johannesson H."/>
        </authorList>
    </citation>
    <scope>NUCLEOTIDE SEQUENCE</scope>
    <source>
        <strain evidence="5">PSN243</strain>
    </source>
</reference>
<feature type="repeat" description="ANK" evidence="3">
    <location>
        <begin position="1082"/>
        <end position="1114"/>
    </location>
</feature>
<evidence type="ECO:0000256" key="3">
    <source>
        <dbReference type="PROSITE-ProRule" id="PRU00023"/>
    </source>
</evidence>
<feature type="non-terminal residue" evidence="5">
    <location>
        <position position="1211"/>
    </location>
</feature>
<dbReference type="InterPro" id="IPR025676">
    <property type="entry name" value="Clr5_dom"/>
</dbReference>
<dbReference type="Proteomes" id="UP001321760">
    <property type="component" value="Unassembled WGS sequence"/>
</dbReference>
<keyword evidence="1" id="KW-0677">Repeat</keyword>
<dbReference type="AlphaFoldDB" id="A0AAV9G342"/>
<proteinExistence type="predicted"/>
<dbReference type="Pfam" id="PF13637">
    <property type="entry name" value="Ank_4"/>
    <property type="match status" value="1"/>
</dbReference>
<dbReference type="PANTHER" id="PTHR24123:SF138">
    <property type="entry name" value="NACHT DOMAIN-CONTAINING PROTEIN"/>
    <property type="match status" value="1"/>
</dbReference>
<evidence type="ECO:0000313" key="5">
    <source>
        <dbReference type="EMBL" id="KAK4442457.1"/>
    </source>
</evidence>
<keyword evidence="2 3" id="KW-0040">ANK repeat</keyword>
<feature type="repeat" description="ANK" evidence="3">
    <location>
        <begin position="1152"/>
        <end position="1184"/>
    </location>
</feature>
<evidence type="ECO:0000313" key="6">
    <source>
        <dbReference type="Proteomes" id="UP001321760"/>
    </source>
</evidence>
<feature type="repeat" description="ANK" evidence="3">
    <location>
        <begin position="732"/>
        <end position="764"/>
    </location>
</feature>
<name>A0AAV9G342_9PEZI</name>
<dbReference type="PROSITE" id="PS50088">
    <property type="entry name" value="ANK_REPEAT"/>
    <property type="match status" value="6"/>
</dbReference>
<organism evidence="5 6">
    <name type="scientific">Podospora aff. communis PSN243</name>
    <dbReference type="NCBI Taxonomy" id="3040156"/>
    <lineage>
        <taxon>Eukaryota</taxon>
        <taxon>Fungi</taxon>
        <taxon>Dikarya</taxon>
        <taxon>Ascomycota</taxon>
        <taxon>Pezizomycotina</taxon>
        <taxon>Sordariomycetes</taxon>
        <taxon>Sordariomycetidae</taxon>
        <taxon>Sordariales</taxon>
        <taxon>Podosporaceae</taxon>
        <taxon>Podospora</taxon>
    </lineage>
</organism>
<evidence type="ECO:0000259" key="4">
    <source>
        <dbReference type="Pfam" id="PF14420"/>
    </source>
</evidence>
<gene>
    <name evidence="5" type="ORF">QBC34DRAFT_454837</name>
</gene>
<dbReference type="InterPro" id="IPR051165">
    <property type="entry name" value="Multifunctional_ANK_Repeat"/>
</dbReference>
<comment type="caution">
    <text evidence="5">The sequence shown here is derived from an EMBL/GenBank/DDBJ whole genome shotgun (WGS) entry which is preliminary data.</text>
</comment>
<dbReference type="Pfam" id="PF12796">
    <property type="entry name" value="Ank_2"/>
    <property type="match status" value="2"/>
</dbReference>
<dbReference type="Pfam" id="PF14420">
    <property type="entry name" value="Clr5"/>
    <property type="match status" value="1"/>
</dbReference>
<feature type="repeat" description="ANK" evidence="3">
    <location>
        <begin position="430"/>
        <end position="462"/>
    </location>
</feature>
<dbReference type="InterPro" id="IPR036770">
    <property type="entry name" value="Ankyrin_rpt-contain_sf"/>
</dbReference>
<feature type="domain" description="Clr5" evidence="4">
    <location>
        <begin position="1"/>
        <end position="60"/>
    </location>
</feature>
<dbReference type="Gene3D" id="1.25.40.20">
    <property type="entry name" value="Ankyrin repeat-containing domain"/>
    <property type="match status" value="3"/>
</dbReference>
<dbReference type="SMART" id="SM00248">
    <property type="entry name" value="ANK"/>
    <property type="match status" value="13"/>
</dbReference>
<accession>A0AAV9G342</accession>
<feature type="repeat" description="ANK" evidence="3">
    <location>
        <begin position="1012"/>
        <end position="1044"/>
    </location>
</feature>
<reference evidence="5" key="2">
    <citation type="submission" date="2023-05" db="EMBL/GenBank/DDBJ databases">
        <authorList>
            <consortium name="Lawrence Berkeley National Laboratory"/>
            <person name="Steindorff A."/>
            <person name="Hensen N."/>
            <person name="Bonometti L."/>
            <person name="Westerberg I."/>
            <person name="Brannstrom I.O."/>
            <person name="Guillou S."/>
            <person name="Cros-Aarteil S."/>
            <person name="Calhoun S."/>
            <person name="Haridas S."/>
            <person name="Kuo A."/>
            <person name="Mondo S."/>
            <person name="Pangilinan J."/>
            <person name="Riley R."/>
            <person name="Labutti K."/>
            <person name="Andreopoulos B."/>
            <person name="Lipzen A."/>
            <person name="Chen C."/>
            <person name="Yanf M."/>
            <person name="Daum C."/>
            <person name="Ng V."/>
            <person name="Clum A."/>
            <person name="Ohm R."/>
            <person name="Martin F."/>
            <person name="Silar P."/>
            <person name="Natvig D."/>
            <person name="Lalanne C."/>
            <person name="Gautier V."/>
            <person name="Ament-Velasquez S.L."/>
            <person name="Kruys A."/>
            <person name="Hutchinson M.I."/>
            <person name="Powell A.J."/>
            <person name="Barry K."/>
            <person name="Miller A.N."/>
            <person name="Grigoriev I.V."/>
            <person name="Debuchy R."/>
            <person name="Gladieux P."/>
            <person name="Thoren M.H."/>
            <person name="Johannesson H."/>
        </authorList>
    </citation>
    <scope>NUCLEOTIDE SEQUENCE</scope>
    <source>
        <strain evidence="5">PSN243</strain>
    </source>
</reference>
<keyword evidence="6" id="KW-1185">Reference proteome</keyword>
<dbReference type="PROSITE" id="PS50297">
    <property type="entry name" value="ANK_REP_REGION"/>
    <property type="match status" value="5"/>
</dbReference>
<sequence length="1211" mass="133528">WERWRNAIHGLYILDNLPPKKVKEAMEIRHCFYAKQATAPRTLFIESQYIYQFKKWRFQKHMVTESYPVIESKLGKRKRQGKESNVYWRGQLIPAAKLRKELSRHGTKPTLAASYRGIYSVSPLVPADVQIFTPPPYHLFRSVFLELPTLGFLRSVMSAFVSSLSSASSIPNGTVESLQPDRALSSPRALLPLNAFEQEAPGPDMSLGNFHRGASAHILKVVAYAVSNNFPGHGDEDRRKIHVWFKNLLNVNPDIITLLQSSSSPALLQGLFRLAVEQQDLQATSALLSAGASPNENLCLWERLPFPLRPIQFACLRGNLELVRQLLRSKAQLDHYESGLFCSPLILAIHGFFQDFWPAPPDIAEHHDESNDDVYSTSAARRLREVEALLILVKDLLSAGTDLNSMSVKEEALSTVNRGEDSIWYPILDERHSTLTLASSYRQPELVNLLIQNGADVNFRINGCTSALRECLFNWKERIRLTSNPDFRLQLGVLEVRMEDLEDLGRPIDTANLLIIAGIDLNDYRPCSSGELDCIEEGPDLGCYSAHDLAILTKDSDLVESLRGRGAIPTRHSFDTAIQAGDYDSFCQALESDIDFIPWNAWADREGEVRSTAAGQLAEWQKRLRAKSLAAMHCGNNSALADLIQSSNCSDIFRNYDALRDAIEKCSSRGDGDTLGLLIQGDVLPQGPRASIFGSSVGLAVREGHAELIDVLLAAGADVNAAVTINVFGNRELDSPLGLAIAHGQPQMVQKLLNAGAEVENFAYGNLLVQAILGKHQDIIQMLMPHAWWRGPYLHSGLFTDGNYWMTPLSAAIFKEQWVIVEQLIELGAAINPEKLAANEPRSVRTPLSASVFHKRAPLVYRLLEKGAEVDNDALMVAAGQEDPAMLRLLLENLSAKTQPTAAEGLQVSLCETMTRAGTPAANFHLVLQSKLLNLHSFPAAIYEALDAHHPFHRQEFLQSLLDAGANPNTVIHRYGFPQTALLQAIHQADPSCARIILDTRATTNTELPLGAAYSPLQLAAFRGNRDIVEMLLEYGQDPNLAPVCLKRQEPCVQNATMKKSLDILRALLQHNENPNSITALCQHTALQIACREGSMEMVELLVEYGANVNAPPASEFGATALQFSAIGGYLGIALFLLDKDAKVNAEPAEKEGRTALEGAAEHGRIDMVQMLKNAGADISESGNGQWERALQRALDNGHSATAALLSSFKL</sequence>
<evidence type="ECO:0000256" key="1">
    <source>
        <dbReference type="ARBA" id="ARBA00022737"/>
    </source>
</evidence>